<evidence type="ECO:0000313" key="3">
    <source>
        <dbReference type="Proteomes" id="UP001459277"/>
    </source>
</evidence>
<keyword evidence="3" id="KW-1185">Reference proteome</keyword>
<comment type="caution">
    <text evidence="2">The sequence shown here is derived from an EMBL/GenBank/DDBJ whole genome shotgun (WGS) entry which is preliminary data.</text>
</comment>
<dbReference type="Proteomes" id="UP001459277">
    <property type="component" value="Unassembled WGS sequence"/>
</dbReference>
<gene>
    <name evidence="2" type="ORF">SO802_012743</name>
</gene>
<evidence type="ECO:0000256" key="1">
    <source>
        <dbReference type="SAM" id="MobiDB-lite"/>
    </source>
</evidence>
<sequence>MGRNGQYLPKWSEGKRFRLDIRVVHVRDLNFILWLEIFVNFDGQLRASHLILGYTPVYSTWQPFRQALLEDSSLPSYIDVQHLNFLPLNLTVGEARDLGPQLSRENSLVPVRDASANSVFQGRAIHKPVEEPYVVAQPSKQEETELINSSEVEAKQEKGNMEAAEDADREKALKDVAEATAKDKGKAAKDTEKRSREAKKARV</sequence>
<feature type="compositionally biased region" description="Basic and acidic residues" evidence="1">
    <location>
        <begin position="152"/>
        <end position="203"/>
    </location>
</feature>
<dbReference type="EMBL" id="JAZDWU010000004">
    <property type="protein sequence ID" value="KAL0005182.1"/>
    <property type="molecule type" value="Genomic_DNA"/>
</dbReference>
<name>A0AAW2D3M2_9ROSI</name>
<dbReference type="AlphaFoldDB" id="A0AAW2D3M2"/>
<reference evidence="2 3" key="1">
    <citation type="submission" date="2024-01" db="EMBL/GenBank/DDBJ databases">
        <title>A telomere-to-telomere, gap-free genome of sweet tea (Lithocarpus litseifolius).</title>
        <authorList>
            <person name="Zhou J."/>
        </authorList>
    </citation>
    <scope>NUCLEOTIDE SEQUENCE [LARGE SCALE GENOMIC DNA]</scope>
    <source>
        <strain evidence="2">Zhou-2022a</strain>
        <tissue evidence="2">Leaf</tissue>
    </source>
</reference>
<accession>A0AAW2D3M2</accession>
<organism evidence="2 3">
    <name type="scientific">Lithocarpus litseifolius</name>
    <dbReference type="NCBI Taxonomy" id="425828"/>
    <lineage>
        <taxon>Eukaryota</taxon>
        <taxon>Viridiplantae</taxon>
        <taxon>Streptophyta</taxon>
        <taxon>Embryophyta</taxon>
        <taxon>Tracheophyta</taxon>
        <taxon>Spermatophyta</taxon>
        <taxon>Magnoliopsida</taxon>
        <taxon>eudicotyledons</taxon>
        <taxon>Gunneridae</taxon>
        <taxon>Pentapetalae</taxon>
        <taxon>rosids</taxon>
        <taxon>fabids</taxon>
        <taxon>Fagales</taxon>
        <taxon>Fagaceae</taxon>
        <taxon>Lithocarpus</taxon>
    </lineage>
</organism>
<feature type="region of interest" description="Disordered" evidence="1">
    <location>
        <begin position="139"/>
        <end position="203"/>
    </location>
</feature>
<proteinExistence type="predicted"/>
<protein>
    <submittedName>
        <fullName evidence="2">Uncharacterized protein</fullName>
    </submittedName>
</protein>
<evidence type="ECO:0000313" key="2">
    <source>
        <dbReference type="EMBL" id="KAL0005182.1"/>
    </source>
</evidence>